<dbReference type="KEGG" id="mop:Mesop_3065"/>
<dbReference type="InterPro" id="IPR036188">
    <property type="entry name" value="FAD/NAD-bd_sf"/>
</dbReference>
<accession>F7Y863</accession>
<dbReference type="Pfam" id="PF01266">
    <property type="entry name" value="DAO"/>
    <property type="match status" value="1"/>
</dbReference>
<organism evidence="3 4">
    <name type="scientific">Mesorhizobium opportunistum (strain LMG 24607 / HAMBI 3007 / WSM2075)</name>
    <dbReference type="NCBI Taxonomy" id="536019"/>
    <lineage>
        <taxon>Bacteria</taxon>
        <taxon>Pseudomonadati</taxon>
        <taxon>Pseudomonadota</taxon>
        <taxon>Alphaproteobacteria</taxon>
        <taxon>Hyphomicrobiales</taxon>
        <taxon>Phyllobacteriaceae</taxon>
        <taxon>Mesorhizobium</taxon>
    </lineage>
</organism>
<name>F7Y863_MESOW</name>
<gene>
    <name evidence="3" type="ordered locus">Mesop_3065</name>
</gene>
<feature type="domain" description="FAD dependent oxidoreductase" evidence="2">
    <location>
        <begin position="22"/>
        <end position="366"/>
    </location>
</feature>
<dbReference type="Proteomes" id="UP000001623">
    <property type="component" value="Chromosome"/>
</dbReference>
<dbReference type="AlphaFoldDB" id="F7Y863"/>
<dbReference type="GO" id="GO:0016491">
    <property type="term" value="F:oxidoreductase activity"/>
    <property type="evidence" value="ECO:0007669"/>
    <property type="project" value="UniProtKB-KW"/>
</dbReference>
<dbReference type="STRING" id="536019.Mesop_3065"/>
<evidence type="ECO:0000256" key="1">
    <source>
        <dbReference type="ARBA" id="ARBA00023002"/>
    </source>
</evidence>
<dbReference type="GO" id="GO:0005737">
    <property type="term" value="C:cytoplasm"/>
    <property type="evidence" value="ECO:0007669"/>
    <property type="project" value="TreeGrafter"/>
</dbReference>
<dbReference type="Gene3D" id="3.30.9.10">
    <property type="entry name" value="D-Amino Acid Oxidase, subunit A, domain 2"/>
    <property type="match status" value="1"/>
</dbReference>
<evidence type="ECO:0000313" key="3">
    <source>
        <dbReference type="EMBL" id="AEH87518.1"/>
    </source>
</evidence>
<dbReference type="PANTHER" id="PTHR13847:SF289">
    <property type="entry name" value="GLYCINE OXIDASE"/>
    <property type="match status" value="1"/>
</dbReference>
<sequence length="387" mass="40538">MAQSNLHTVKEHPMATSHSVAKVVVVGGGIFGVSSAVHLTRLGIETVLVNDGPLAKGASGRSLAWLNSARKRSAEYHRLRMIGIDRYRTLSARYPDAAWLRFDGGLTWDADSASNEIADVFAYEKILGYDAQHLSAGAIASVTPGIAADAVTPQGAIFNPGEGWVDLPSLIDLLVAEFTERGGQLVTDAGSAAVTVVDGRATGVTTTSGISFAADAVLLATGGAVPRMVADSDRHIADGTPIALLVRTKPLHLPLRAVLNTPRVAIRPTPDGALALDSAWSEEEVVVNSDGTYGVKDSTLQGLLDEASKVLEGHPKLELENYGVGPKPIPADGDPVFGQLKDIKGYYVAFSHSGATLGLIAGELLAGEIATGKEHPLLANFRPARFS</sequence>
<dbReference type="PANTHER" id="PTHR13847">
    <property type="entry name" value="SARCOSINE DEHYDROGENASE-RELATED"/>
    <property type="match status" value="1"/>
</dbReference>
<dbReference type="SUPFAM" id="SSF51905">
    <property type="entry name" value="FAD/NAD(P)-binding domain"/>
    <property type="match status" value="1"/>
</dbReference>
<dbReference type="EMBL" id="CP002279">
    <property type="protein sequence ID" value="AEH87518.1"/>
    <property type="molecule type" value="Genomic_DNA"/>
</dbReference>
<dbReference type="InterPro" id="IPR006076">
    <property type="entry name" value="FAD-dep_OxRdtase"/>
</dbReference>
<reference evidence="3 4" key="1">
    <citation type="submission" date="2010-10" db="EMBL/GenBank/DDBJ databases">
        <title>Complete sequence of Mesorhizobium opportunistum WSM2075.</title>
        <authorList>
            <consortium name="US DOE Joint Genome Institute"/>
            <person name="Lucas S."/>
            <person name="Copeland A."/>
            <person name="Lapidus A."/>
            <person name="Cheng J.-F."/>
            <person name="Bruce D."/>
            <person name="Goodwin L."/>
            <person name="Pitluck S."/>
            <person name="Chertkov O."/>
            <person name="Misra M."/>
            <person name="Detter J.C."/>
            <person name="Han C."/>
            <person name="Tapia R."/>
            <person name="Land M."/>
            <person name="Hauser L."/>
            <person name="Kyrpides N."/>
            <person name="Ovchinnikova G."/>
            <person name="Mavrommatis K.M."/>
            <person name="Tiwari R.P."/>
            <person name="Howieson J.G."/>
            <person name="O'Hara G.W."/>
            <person name="Nandasena K.G."/>
            <person name="Woyke T."/>
        </authorList>
    </citation>
    <scope>NUCLEOTIDE SEQUENCE [LARGE SCALE GENOMIC DNA]</scope>
    <source>
        <strain evidence="4">LMG 24607 / HAMBI 3007 / WSM2075</strain>
    </source>
</reference>
<dbReference type="Gene3D" id="3.50.50.60">
    <property type="entry name" value="FAD/NAD(P)-binding domain"/>
    <property type="match status" value="1"/>
</dbReference>
<dbReference type="eggNOG" id="COG0665">
    <property type="taxonomic scope" value="Bacteria"/>
</dbReference>
<dbReference type="HOGENOM" id="CLU_007884_4_0_5"/>
<evidence type="ECO:0000259" key="2">
    <source>
        <dbReference type="Pfam" id="PF01266"/>
    </source>
</evidence>
<proteinExistence type="predicted"/>
<protein>
    <submittedName>
        <fullName evidence="3">FAD dependent oxidoreductase</fullName>
    </submittedName>
</protein>
<keyword evidence="1" id="KW-0560">Oxidoreductase</keyword>
<evidence type="ECO:0000313" key="4">
    <source>
        <dbReference type="Proteomes" id="UP000001623"/>
    </source>
</evidence>